<comment type="caution">
    <text evidence="1">The sequence shown here is derived from an EMBL/GenBank/DDBJ whole genome shotgun (WGS) entry which is preliminary data.</text>
</comment>
<evidence type="ECO:0000313" key="1">
    <source>
        <dbReference type="EMBL" id="KKN21532.1"/>
    </source>
</evidence>
<proteinExistence type="predicted"/>
<dbReference type="EMBL" id="LAZR01003140">
    <property type="protein sequence ID" value="KKN21532.1"/>
    <property type="molecule type" value="Genomic_DNA"/>
</dbReference>
<reference evidence="1" key="1">
    <citation type="journal article" date="2015" name="Nature">
        <title>Complex archaea that bridge the gap between prokaryotes and eukaryotes.</title>
        <authorList>
            <person name="Spang A."/>
            <person name="Saw J.H."/>
            <person name="Jorgensen S.L."/>
            <person name="Zaremba-Niedzwiedzka K."/>
            <person name="Martijn J."/>
            <person name="Lind A.E."/>
            <person name="van Eijk R."/>
            <person name="Schleper C."/>
            <person name="Guy L."/>
            <person name="Ettema T.J."/>
        </authorList>
    </citation>
    <scope>NUCLEOTIDE SEQUENCE</scope>
</reference>
<gene>
    <name evidence="1" type="ORF">LCGC14_0924490</name>
</gene>
<name>A0A0F9PAI5_9ZZZZ</name>
<organism evidence="1">
    <name type="scientific">marine sediment metagenome</name>
    <dbReference type="NCBI Taxonomy" id="412755"/>
    <lineage>
        <taxon>unclassified sequences</taxon>
        <taxon>metagenomes</taxon>
        <taxon>ecological metagenomes</taxon>
    </lineage>
</organism>
<protein>
    <submittedName>
        <fullName evidence="1">Uncharacterized protein</fullName>
    </submittedName>
</protein>
<accession>A0A0F9PAI5</accession>
<sequence length="79" mass="9292">MRLTYDLKLRTCIDSLTQEILEEFGLAADQSLKMRLIINDILWVGCAHPEWKEKFKFLEDEKDESVPELHYNDFKSGGE</sequence>
<dbReference type="AlphaFoldDB" id="A0A0F9PAI5"/>